<dbReference type="NCBIfam" id="TIGR03263">
    <property type="entry name" value="guanyl_kin"/>
    <property type="match status" value="1"/>
</dbReference>
<evidence type="ECO:0000256" key="14">
    <source>
        <dbReference type="ARBA" id="ARBA00049157"/>
    </source>
</evidence>
<evidence type="ECO:0000256" key="13">
    <source>
        <dbReference type="ARBA" id="ARBA00048594"/>
    </source>
</evidence>
<evidence type="ECO:0000256" key="16">
    <source>
        <dbReference type="SAM" id="MobiDB-lite"/>
    </source>
</evidence>
<evidence type="ECO:0000256" key="7">
    <source>
        <dbReference type="ARBA" id="ARBA00022777"/>
    </source>
</evidence>
<keyword evidence="6 15" id="KW-0547">Nucleotide-binding</keyword>
<comment type="subcellular location">
    <subcellularLocation>
        <location evidence="15">Cytoplasm</location>
    </subcellularLocation>
</comment>
<proteinExistence type="inferred from homology"/>
<dbReference type="Proteomes" id="UP000245876">
    <property type="component" value="Unassembled WGS sequence"/>
</dbReference>
<comment type="pathway">
    <text evidence="2">Pyrimidine metabolism; UMP biosynthesis via de novo pathway; UMP from orotate: step 2/2.</text>
</comment>
<keyword evidence="15" id="KW-0963">Cytoplasm</keyword>
<dbReference type="CDD" id="cd00071">
    <property type="entry name" value="GMPK"/>
    <property type="match status" value="1"/>
</dbReference>
<evidence type="ECO:0000313" key="18">
    <source>
        <dbReference type="EMBL" id="PWG65070.1"/>
    </source>
</evidence>
<dbReference type="Gene3D" id="3.20.20.70">
    <property type="entry name" value="Aldolase class I"/>
    <property type="match status" value="1"/>
</dbReference>
<evidence type="ECO:0000256" key="4">
    <source>
        <dbReference type="ARBA" id="ARBA00016296"/>
    </source>
</evidence>
<dbReference type="OrthoDB" id="9808470at2"/>
<evidence type="ECO:0000313" key="19">
    <source>
        <dbReference type="Proteomes" id="UP000245876"/>
    </source>
</evidence>
<comment type="similarity">
    <text evidence="3 15">Belongs to the guanylate kinase family.</text>
</comment>
<dbReference type="Pfam" id="PF00215">
    <property type="entry name" value="OMPdecase"/>
    <property type="match status" value="1"/>
</dbReference>
<keyword evidence="10" id="KW-0665">Pyrimidine biosynthesis</keyword>
<dbReference type="Gene3D" id="3.40.50.300">
    <property type="entry name" value="P-loop containing nucleotide triphosphate hydrolases"/>
    <property type="match status" value="1"/>
</dbReference>
<feature type="compositionally biased region" description="Low complexity" evidence="16">
    <location>
        <begin position="311"/>
        <end position="336"/>
    </location>
</feature>
<evidence type="ECO:0000256" key="3">
    <source>
        <dbReference type="ARBA" id="ARBA00005790"/>
    </source>
</evidence>
<sequence>MVTSDEELQAQRSDFGLRLSNSMAKYGPLCVGIDPHRKLLTDWGYNVDAEGAELFSMRMLQAASGCAAAVKFQTPMFERYGSKGFEALERVLYAARQMGVITIVDCLHGGLPTTISAIADAYFKPGAPMLADAITLLPYYGARSLNGLINEALENGRGVFIASLTSNPEGMSLQTSIRQSGDYKGRTVAYGIAATAQKHNVDIEGMGSVGLIIGATIGQWIQDSGVNPASFTGPILSPGYGWQGAEAKDLKTVFKGTRGNVLVTVSRFIASHGPSISALKQATESIALDVRQALYEAMNEGENEEKDGKGTVKTAANETTEKTTVTTDSDAAAATTGSETKPKGRLVVLTGPAGVGKGTVENAMRKKHPSIWMSVSATTRKPRPGEVNGVNYWFMSEDEFAAKEKAGEFLETALVHGLAHYGTPLKPVQEHLAEGVPTVLEIDLQGARRIKERAKELGVDVVYVFIAPPSFDELVRRLKGRGTESEAEVSKRLETAKVELAAEDEFDVTIVNDDVNRAADELWSVIAKEYGL</sequence>
<dbReference type="UniPathway" id="UPA00070">
    <property type="reaction ID" value="UER00120"/>
</dbReference>
<evidence type="ECO:0000256" key="9">
    <source>
        <dbReference type="ARBA" id="ARBA00022840"/>
    </source>
</evidence>
<keyword evidence="5 15" id="KW-0808">Transferase</keyword>
<accession>A0A2U2N7G8</accession>
<dbReference type="InterPro" id="IPR011060">
    <property type="entry name" value="RibuloseP-bd_barrel"/>
</dbReference>
<dbReference type="SUPFAM" id="SSF52540">
    <property type="entry name" value="P-loop containing nucleoside triphosphate hydrolases"/>
    <property type="match status" value="1"/>
</dbReference>
<feature type="region of interest" description="Disordered" evidence="16">
    <location>
        <begin position="299"/>
        <end position="339"/>
    </location>
</feature>
<name>A0A2U2N7G8_9BIFI</name>
<keyword evidence="11" id="KW-0456">Lyase</keyword>
<dbReference type="Gene3D" id="3.30.63.10">
    <property type="entry name" value="Guanylate Kinase phosphate binding domain"/>
    <property type="match status" value="1"/>
</dbReference>
<dbReference type="PANTHER" id="PTHR23117:SF13">
    <property type="entry name" value="GUANYLATE KINASE"/>
    <property type="match status" value="1"/>
</dbReference>
<organism evidence="18 19">
    <name type="scientific">Bifidobacterium callitrichidarum</name>
    <dbReference type="NCBI Taxonomy" id="2052941"/>
    <lineage>
        <taxon>Bacteria</taxon>
        <taxon>Bacillati</taxon>
        <taxon>Actinomycetota</taxon>
        <taxon>Actinomycetes</taxon>
        <taxon>Bifidobacteriales</taxon>
        <taxon>Bifidobacteriaceae</taxon>
        <taxon>Bifidobacterium</taxon>
    </lineage>
</organism>
<comment type="function">
    <text evidence="1 15">Essential for recycling GMP and indirectly, cGMP.</text>
</comment>
<evidence type="ECO:0000256" key="1">
    <source>
        <dbReference type="ARBA" id="ARBA00003531"/>
    </source>
</evidence>
<evidence type="ECO:0000256" key="5">
    <source>
        <dbReference type="ARBA" id="ARBA00022679"/>
    </source>
</evidence>
<reference evidence="18 19" key="1">
    <citation type="journal article" date="2018" name="Int. J. Syst. Evol. Microbiol.">
        <title>Bifidobacterium callitrichidarum sp. nov. from the faeces of the emperor tamarin (Saguinus imperator).</title>
        <authorList>
            <person name="Modesto M."/>
            <person name="Michelini S."/>
            <person name="Sansosti M.C."/>
            <person name="De Filippo C."/>
            <person name="Cavalieri D."/>
            <person name="Qvirist L."/>
            <person name="Andlid T."/>
            <person name="Spiezio C."/>
            <person name="Sandri C."/>
            <person name="Pascarelli S."/>
            <person name="Sgorbati B."/>
            <person name="Mattarelli P."/>
        </authorList>
    </citation>
    <scope>NUCLEOTIDE SEQUENCE [LARGE SCALE GENOMIC DNA]</scope>
    <source>
        <strain evidence="18 19">TRI 5</strain>
    </source>
</reference>
<evidence type="ECO:0000256" key="11">
    <source>
        <dbReference type="ARBA" id="ARBA00023239"/>
    </source>
</evidence>
<dbReference type="SMART" id="SM00934">
    <property type="entry name" value="OMPdecase"/>
    <property type="match status" value="1"/>
</dbReference>
<dbReference type="SMART" id="SM00072">
    <property type="entry name" value="GuKc"/>
    <property type="match status" value="1"/>
</dbReference>
<dbReference type="EMBL" id="QFFM01000014">
    <property type="protein sequence ID" value="PWG65070.1"/>
    <property type="molecule type" value="Genomic_DNA"/>
</dbReference>
<gene>
    <name evidence="15" type="primary">gmk</name>
    <name evidence="18" type="ORF">DF196_07990</name>
</gene>
<dbReference type="GO" id="GO:0044205">
    <property type="term" value="P:'de novo' UMP biosynthetic process"/>
    <property type="evidence" value="ECO:0007669"/>
    <property type="project" value="UniProtKB-UniPathway"/>
</dbReference>
<dbReference type="InterPro" id="IPR008145">
    <property type="entry name" value="GK/Ca_channel_bsu"/>
</dbReference>
<keyword evidence="7 15" id="KW-0418">Kinase</keyword>
<comment type="caution">
    <text evidence="18">The sequence shown here is derived from an EMBL/GenBank/DDBJ whole genome shotgun (WGS) entry which is preliminary data.</text>
</comment>
<evidence type="ECO:0000259" key="17">
    <source>
        <dbReference type="PROSITE" id="PS50052"/>
    </source>
</evidence>
<comment type="catalytic activity">
    <reaction evidence="14">
        <text>orotidine 5'-phosphate + H(+) = UMP + CO2</text>
        <dbReference type="Rhea" id="RHEA:11596"/>
        <dbReference type="ChEBI" id="CHEBI:15378"/>
        <dbReference type="ChEBI" id="CHEBI:16526"/>
        <dbReference type="ChEBI" id="CHEBI:57538"/>
        <dbReference type="ChEBI" id="CHEBI:57865"/>
        <dbReference type="EC" id="4.1.1.23"/>
    </reaction>
</comment>
<dbReference type="SUPFAM" id="SSF51366">
    <property type="entry name" value="Ribulose-phoshate binding barrel"/>
    <property type="match status" value="1"/>
</dbReference>
<dbReference type="InterPro" id="IPR013785">
    <property type="entry name" value="Aldolase_TIM"/>
</dbReference>
<evidence type="ECO:0000256" key="8">
    <source>
        <dbReference type="ARBA" id="ARBA00022793"/>
    </source>
</evidence>
<comment type="catalytic activity">
    <reaction evidence="13 15">
        <text>GMP + ATP = GDP + ADP</text>
        <dbReference type="Rhea" id="RHEA:20780"/>
        <dbReference type="ChEBI" id="CHEBI:30616"/>
        <dbReference type="ChEBI" id="CHEBI:58115"/>
        <dbReference type="ChEBI" id="CHEBI:58189"/>
        <dbReference type="ChEBI" id="CHEBI:456216"/>
        <dbReference type="EC" id="2.7.4.8"/>
    </reaction>
</comment>
<dbReference type="InterPro" id="IPR027417">
    <property type="entry name" value="P-loop_NTPase"/>
</dbReference>
<dbReference type="InterPro" id="IPR011995">
    <property type="entry name" value="OMPdecase_type-2"/>
</dbReference>
<dbReference type="GO" id="GO:0005524">
    <property type="term" value="F:ATP binding"/>
    <property type="evidence" value="ECO:0007669"/>
    <property type="project" value="UniProtKB-UniRule"/>
</dbReference>
<keyword evidence="9 15" id="KW-0067">ATP-binding</keyword>
<evidence type="ECO:0000256" key="12">
    <source>
        <dbReference type="ARBA" id="ARBA00030128"/>
    </source>
</evidence>
<dbReference type="GO" id="GO:0004590">
    <property type="term" value="F:orotidine-5'-phosphate decarboxylase activity"/>
    <property type="evidence" value="ECO:0007669"/>
    <property type="project" value="UniProtKB-UniRule"/>
</dbReference>
<dbReference type="InterPro" id="IPR017665">
    <property type="entry name" value="Guanylate_kinase"/>
</dbReference>
<dbReference type="GO" id="GO:0005829">
    <property type="term" value="C:cytosol"/>
    <property type="evidence" value="ECO:0007669"/>
    <property type="project" value="TreeGrafter"/>
</dbReference>
<evidence type="ECO:0000256" key="15">
    <source>
        <dbReference type="HAMAP-Rule" id="MF_00328"/>
    </source>
</evidence>
<dbReference type="InterPro" id="IPR001754">
    <property type="entry name" value="OMPdeCOase_dom"/>
</dbReference>
<dbReference type="EC" id="2.7.4.8" evidence="15"/>
<feature type="domain" description="Guanylate kinase-like" evidence="17">
    <location>
        <begin position="344"/>
        <end position="527"/>
    </location>
</feature>
<dbReference type="HAMAP" id="MF_00328">
    <property type="entry name" value="Guanylate_kinase"/>
    <property type="match status" value="1"/>
</dbReference>
<dbReference type="GO" id="GO:0006207">
    <property type="term" value="P:'de novo' pyrimidine nucleobase biosynthetic process"/>
    <property type="evidence" value="ECO:0007669"/>
    <property type="project" value="InterPro"/>
</dbReference>
<evidence type="ECO:0000256" key="6">
    <source>
        <dbReference type="ARBA" id="ARBA00022741"/>
    </source>
</evidence>
<dbReference type="FunFam" id="3.30.63.10:FF:000002">
    <property type="entry name" value="Guanylate kinase 1"/>
    <property type="match status" value="1"/>
</dbReference>
<dbReference type="Pfam" id="PF00625">
    <property type="entry name" value="Guanylate_kin"/>
    <property type="match status" value="1"/>
</dbReference>
<evidence type="ECO:0000256" key="10">
    <source>
        <dbReference type="ARBA" id="ARBA00022975"/>
    </source>
</evidence>
<dbReference type="CDD" id="cd04725">
    <property type="entry name" value="OMP_decarboxylase_like"/>
    <property type="match status" value="1"/>
</dbReference>
<dbReference type="PROSITE" id="PS00856">
    <property type="entry name" value="GUANYLATE_KINASE_1"/>
    <property type="match status" value="1"/>
</dbReference>
<feature type="binding site" evidence="15">
    <location>
        <begin position="351"/>
        <end position="358"/>
    </location>
    <ligand>
        <name>ATP</name>
        <dbReference type="ChEBI" id="CHEBI:30616"/>
    </ligand>
</feature>
<dbReference type="PROSITE" id="PS50052">
    <property type="entry name" value="GUANYLATE_KINASE_2"/>
    <property type="match status" value="1"/>
</dbReference>
<protein>
    <recommendedName>
        <fullName evidence="4 15">Guanylate kinase</fullName>
        <ecNumber evidence="15">2.7.4.8</ecNumber>
    </recommendedName>
    <alternativeName>
        <fullName evidence="12 15">GMP kinase</fullName>
    </alternativeName>
</protein>
<dbReference type="AlphaFoldDB" id="A0A2U2N7G8"/>
<evidence type="ECO:0000256" key="2">
    <source>
        <dbReference type="ARBA" id="ARBA00004861"/>
    </source>
</evidence>
<dbReference type="InterPro" id="IPR008144">
    <property type="entry name" value="Guanylate_kin-like_dom"/>
</dbReference>
<dbReference type="NCBIfam" id="TIGR02127">
    <property type="entry name" value="pyrF_sub2"/>
    <property type="match status" value="1"/>
</dbReference>
<keyword evidence="8" id="KW-0210">Decarboxylase</keyword>
<dbReference type="GO" id="GO:0004385">
    <property type="term" value="F:GMP kinase activity"/>
    <property type="evidence" value="ECO:0007669"/>
    <property type="project" value="UniProtKB-UniRule"/>
</dbReference>
<dbReference type="PANTHER" id="PTHR23117">
    <property type="entry name" value="GUANYLATE KINASE-RELATED"/>
    <property type="match status" value="1"/>
</dbReference>
<keyword evidence="19" id="KW-1185">Reference proteome</keyword>
<dbReference type="InterPro" id="IPR020590">
    <property type="entry name" value="Guanylate_kinase_CS"/>
</dbReference>